<dbReference type="SMART" id="SM00343">
    <property type="entry name" value="ZnF_C2HC"/>
    <property type="match status" value="2"/>
</dbReference>
<feature type="coiled-coil region" evidence="3">
    <location>
        <begin position="443"/>
        <end position="477"/>
    </location>
</feature>
<evidence type="ECO:0000256" key="2">
    <source>
        <dbReference type="PROSITE-ProRule" id="PRU00047"/>
    </source>
</evidence>
<dbReference type="Gene3D" id="2.40.70.10">
    <property type="entry name" value="Acid Proteases"/>
    <property type="match status" value="1"/>
</dbReference>
<evidence type="ECO:0000256" key="3">
    <source>
        <dbReference type="SAM" id="Coils"/>
    </source>
</evidence>
<keyword evidence="2" id="KW-0863">Zinc-finger</keyword>
<dbReference type="SUPFAM" id="SSF50630">
    <property type="entry name" value="Acid proteases"/>
    <property type="match status" value="1"/>
</dbReference>
<accession>A0ABQ5JXI7</accession>
<keyword evidence="3" id="KW-0175">Coiled coil</keyword>
<keyword evidence="7" id="KW-1185">Reference proteome</keyword>
<keyword evidence="2" id="KW-0862">Zinc</keyword>
<dbReference type="InterPro" id="IPR001878">
    <property type="entry name" value="Znf_CCHC"/>
</dbReference>
<reference evidence="6" key="1">
    <citation type="submission" date="2022-03" db="EMBL/GenBank/DDBJ databases">
        <title>Draft genome sequence of Aduncisulcus paluster, a free-living microaerophilic Fornicata.</title>
        <authorList>
            <person name="Yuyama I."/>
            <person name="Kume K."/>
            <person name="Tamura T."/>
            <person name="Inagaki Y."/>
            <person name="Hashimoto T."/>
        </authorList>
    </citation>
    <scope>NUCLEOTIDE SEQUENCE</scope>
    <source>
        <strain evidence="6">NY0171</strain>
    </source>
</reference>
<dbReference type="Pfam" id="PF00098">
    <property type="entry name" value="zf-CCHC"/>
    <property type="match status" value="1"/>
</dbReference>
<dbReference type="InterPro" id="IPR001995">
    <property type="entry name" value="Peptidase_A2_cat"/>
</dbReference>
<gene>
    <name evidence="6" type="ORF">ADUPG1_011857</name>
</gene>
<keyword evidence="2" id="KW-0479">Metal-binding</keyword>
<dbReference type="Proteomes" id="UP001057375">
    <property type="component" value="Unassembled WGS sequence"/>
</dbReference>
<evidence type="ECO:0000313" key="6">
    <source>
        <dbReference type="EMBL" id="GKT21275.1"/>
    </source>
</evidence>
<feature type="domain" description="CCHC-type" evidence="4">
    <location>
        <begin position="269"/>
        <end position="284"/>
    </location>
</feature>
<name>A0ABQ5JXI7_9EUKA</name>
<protein>
    <recommendedName>
        <fullName evidence="8">Polyprotein</fullName>
    </recommendedName>
</protein>
<sequence>MTSKETHKDPKPTVFTTEAAPKMPRLDDLVTESWNTFVGEFDHYLSLGGTKAWTELIDSTVLDIIKDLAEVTDFKSASNRRKARVAVDKIFGASTTLNLYDSLRQVRMTSELKMDALMAYTKDFKAIRNRVPKLGETKQIGELYTRGLFTGRLKQCVQARITDTSELGTIIGVAISELKKLIEAELTHKALMYEKRYRMDFKAKDEVTGKKCHVCGKVGHLAKDCWNAKGKRRFAGTQSNLTGSSEKRGAQWIVSTDPRYNRFYPTIICRKCGKKGHFEKFCKEKEVIKSKDKSCYYEILKIGTGKDFTVEMKIFRDGKDKGTIMEVLLDSGANTSVIAKDLAEKLGYLSLTEKGEATVASGEIIPTFGKLSLGLEFNSSLGQKLRIEEEFVVIEMQDLSHKILIGAPTIKEYDLLRSPVVEQGNSELEKEIGNGFVEIPTKKDWEKEKEKEFNCDIKELEREIKDILGNYTRMINHDEPAKV</sequence>
<evidence type="ECO:0000313" key="7">
    <source>
        <dbReference type="Proteomes" id="UP001057375"/>
    </source>
</evidence>
<feature type="domain" description="CCHC-type" evidence="4">
    <location>
        <begin position="211"/>
        <end position="225"/>
    </location>
</feature>
<dbReference type="SUPFAM" id="SSF57756">
    <property type="entry name" value="Retrovirus zinc finger-like domains"/>
    <property type="match status" value="1"/>
</dbReference>
<dbReference type="InterPro" id="IPR036875">
    <property type="entry name" value="Znf_CCHC_sf"/>
</dbReference>
<evidence type="ECO:0000259" key="5">
    <source>
        <dbReference type="PROSITE" id="PS50175"/>
    </source>
</evidence>
<dbReference type="InterPro" id="IPR021109">
    <property type="entry name" value="Peptidase_aspartic_dom_sf"/>
</dbReference>
<dbReference type="EMBL" id="BQXS01012307">
    <property type="protein sequence ID" value="GKT21275.1"/>
    <property type="molecule type" value="Genomic_DNA"/>
</dbReference>
<feature type="domain" description="Peptidase A2" evidence="5">
    <location>
        <begin position="325"/>
        <end position="340"/>
    </location>
</feature>
<evidence type="ECO:0000259" key="4">
    <source>
        <dbReference type="PROSITE" id="PS50158"/>
    </source>
</evidence>
<dbReference type="CDD" id="cd00303">
    <property type="entry name" value="retropepsin_like"/>
    <property type="match status" value="1"/>
</dbReference>
<evidence type="ECO:0008006" key="8">
    <source>
        <dbReference type="Google" id="ProtNLM"/>
    </source>
</evidence>
<dbReference type="PROSITE" id="PS00141">
    <property type="entry name" value="ASP_PROTEASE"/>
    <property type="match status" value="1"/>
</dbReference>
<dbReference type="PROSITE" id="PS50175">
    <property type="entry name" value="ASP_PROT_RETROV"/>
    <property type="match status" value="1"/>
</dbReference>
<feature type="non-terminal residue" evidence="6">
    <location>
        <position position="483"/>
    </location>
</feature>
<dbReference type="Pfam" id="PF13650">
    <property type="entry name" value="Asp_protease_2"/>
    <property type="match status" value="1"/>
</dbReference>
<evidence type="ECO:0000256" key="1">
    <source>
        <dbReference type="ARBA" id="ARBA00022801"/>
    </source>
</evidence>
<keyword evidence="1" id="KW-0378">Hydrolase</keyword>
<dbReference type="InterPro" id="IPR001969">
    <property type="entry name" value="Aspartic_peptidase_AS"/>
</dbReference>
<dbReference type="Gene3D" id="4.10.60.10">
    <property type="entry name" value="Zinc finger, CCHC-type"/>
    <property type="match status" value="1"/>
</dbReference>
<proteinExistence type="predicted"/>
<organism evidence="6 7">
    <name type="scientific">Aduncisulcus paluster</name>
    <dbReference type="NCBI Taxonomy" id="2918883"/>
    <lineage>
        <taxon>Eukaryota</taxon>
        <taxon>Metamonada</taxon>
        <taxon>Carpediemonas-like organisms</taxon>
        <taxon>Aduncisulcus</taxon>
    </lineage>
</organism>
<dbReference type="PROSITE" id="PS50158">
    <property type="entry name" value="ZF_CCHC"/>
    <property type="match status" value="2"/>
</dbReference>
<comment type="caution">
    <text evidence="6">The sequence shown here is derived from an EMBL/GenBank/DDBJ whole genome shotgun (WGS) entry which is preliminary data.</text>
</comment>